<keyword evidence="2" id="KW-1185">Reference proteome</keyword>
<dbReference type="RefSeq" id="WP_264771924.1">
    <property type="nucleotide sequence ID" value="NZ_JAPDOG010000008.1"/>
</dbReference>
<name>A0ABT3J2W7_9RHOB</name>
<proteinExistence type="predicted"/>
<protein>
    <submittedName>
        <fullName evidence="1">Uncharacterized protein</fullName>
    </submittedName>
</protein>
<organism evidence="1 2">
    <name type="scientific">Defluviimonas salinarum</name>
    <dbReference type="NCBI Taxonomy" id="2992147"/>
    <lineage>
        <taxon>Bacteria</taxon>
        <taxon>Pseudomonadati</taxon>
        <taxon>Pseudomonadota</taxon>
        <taxon>Alphaproteobacteria</taxon>
        <taxon>Rhodobacterales</taxon>
        <taxon>Paracoccaceae</taxon>
        <taxon>Albidovulum</taxon>
    </lineage>
</organism>
<dbReference type="Proteomes" id="UP001207582">
    <property type="component" value="Unassembled WGS sequence"/>
</dbReference>
<dbReference type="EMBL" id="JAPDOG010000008">
    <property type="protein sequence ID" value="MCW3782022.1"/>
    <property type="molecule type" value="Genomic_DNA"/>
</dbReference>
<accession>A0ABT3J2W7</accession>
<evidence type="ECO:0000313" key="2">
    <source>
        <dbReference type="Proteomes" id="UP001207582"/>
    </source>
</evidence>
<sequence>MTETLHQARTETVLIPEDPRFWGPPEAPLDMPRQELERRSGRFEFAQLFRPFLPGQHI</sequence>
<comment type="caution">
    <text evidence="1">The sequence shown here is derived from an EMBL/GenBank/DDBJ whole genome shotgun (WGS) entry which is preliminary data.</text>
</comment>
<gene>
    <name evidence="1" type="ORF">OM960_10485</name>
</gene>
<reference evidence="1 2" key="1">
    <citation type="submission" date="2022-10" db="EMBL/GenBank/DDBJ databases">
        <title>Defluviimonas sp. CAU 1641 isolated from mud.</title>
        <authorList>
            <person name="Kim W."/>
        </authorList>
    </citation>
    <scope>NUCLEOTIDE SEQUENCE [LARGE SCALE GENOMIC DNA]</scope>
    <source>
        <strain evidence="1 2">CAU 1641</strain>
    </source>
</reference>
<evidence type="ECO:0000313" key="1">
    <source>
        <dbReference type="EMBL" id="MCW3782022.1"/>
    </source>
</evidence>